<keyword evidence="5" id="KW-1185">Reference proteome</keyword>
<dbReference type="PROSITE" id="PS50977">
    <property type="entry name" value="HTH_TETR_2"/>
    <property type="match status" value="1"/>
</dbReference>
<name>A0A516X1F9_9ACTN</name>
<proteinExistence type="predicted"/>
<dbReference type="GO" id="GO:0000976">
    <property type="term" value="F:transcription cis-regulatory region binding"/>
    <property type="evidence" value="ECO:0007669"/>
    <property type="project" value="TreeGrafter"/>
</dbReference>
<dbReference type="PRINTS" id="PR00455">
    <property type="entry name" value="HTHTETR"/>
</dbReference>
<dbReference type="Proteomes" id="UP000317344">
    <property type="component" value="Chromosome"/>
</dbReference>
<dbReference type="InterPro" id="IPR050109">
    <property type="entry name" value="HTH-type_TetR-like_transc_reg"/>
</dbReference>
<dbReference type="InterPro" id="IPR009057">
    <property type="entry name" value="Homeodomain-like_sf"/>
</dbReference>
<dbReference type="InterPro" id="IPR001647">
    <property type="entry name" value="HTH_TetR"/>
</dbReference>
<dbReference type="AlphaFoldDB" id="A0A516X1F9"/>
<dbReference type="PANTHER" id="PTHR30055">
    <property type="entry name" value="HTH-TYPE TRANSCRIPTIONAL REGULATOR RUTR"/>
    <property type="match status" value="1"/>
</dbReference>
<dbReference type="KEGG" id="toy:FO059_05545"/>
<feature type="DNA-binding region" description="H-T-H motif" evidence="2">
    <location>
        <begin position="42"/>
        <end position="61"/>
    </location>
</feature>
<protein>
    <submittedName>
        <fullName evidence="4">TetR/AcrR family transcriptional regulator</fullName>
    </submittedName>
</protein>
<evidence type="ECO:0000259" key="3">
    <source>
        <dbReference type="PROSITE" id="PS50977"/>
    </source>
</evidence>
<dbReference type="Pfam" id="PF17925">
    <property type="entry name" value="TetR_C_20"/>
    <property type="match status" value="1"/>
</dbReference>
<organism evidence="4 5">
    <name type="scientific">Tomitella fengzijianii</name>
    <dbReference type="NCBI Taxonomy" id="2597660"/>
    <lineage>
        <taxon>Bacteria</taxon>
        <taxon>Bacillati</taxon>
        <taxon>Actinomycetota</taxon>
        <taxon>Actinomycetes</taxon>
        <taxon>Mycobacteriales</taxon>
        <taxon>Tomitella</taxon>
    </lineage>
</organism>
<reference evidence="4 5" key="2">
    <citation type="submission" date="2019-07" db="EMBL/GenBank/DDBJ databases">
        <authorList>
            <person name="Huang Y."/>
        </authorList>
    </citation>
    <scope>NUCLEOTIDE SEQUENCE [LARGE SCALE GENOMIC DNA]</scope>
    <source>
        <strain evidence="4 5">HY188</strain>
    </source>
</reference>
<feature type="domain" description="HTH tetR-type" evidence="3">
    <location>
        <begin position="19"/>
        <end position="79"/>
    </location>
</feature>
<dbReference type="RefSeq" id="WP_143907030.1">
    <property type="nucleotide sequence ID" value="NZ_CP041765.1"/>
</dbReference>
<dbReference type="OrthoDB" id="9809994at2"/>
<evidence type="ECO:0000256" key="1">
    <source>
        <dbReference type="ARBA" id="ARBA00023125"/>
    </source>
</evidence>
<dbReference type="EMBL" id="CP041765">
    <property type="protein sequence ID" value="QDQ96893.1"/>
    <property type="molecule type" value="Genomic_DNA"/>
</dbReference>
<dbReference type="Pfam" id="PF00440">
    <property type="entry name" value="TetR_N"/>
    <property type="match status" value="1"/>
</dbReference>
<accession>A0A516X1F9</accession>
<keyword evidence="1 2" id="KW-0238">DNA-binding</keyword>
<dbReference type="GO" id="GO:0003700">
    <property type="term" value="F:DNA-binding transcription factor activity"/>
    <property type="evidence" value="ECO:0007669"/>
    <property type="project" value="TreeGrafter"/>
</dbReference>
<dbReference type="PANTHER" id="PTHR30055:SF242">
    <property type="entry name" value="HTH-TYPE TRANSCRIPTIONAL REPRESSOR KSTR"/>
    <property type="match status" value="1"/>
</dbReference>
<dbReference type="SUPFAM" id="SSF46689">
    <property type="entry name" value="Homeodomain-like"/>
    <property type="match status" value="1"/>
</dbReference>
<evidence type="ECO:0000313" key="5">
    <source>
        <dbReference type="Proteomes" id="UP000317344"/>
    </source>
</evidence>
<evidence type="ECO:0000256" key="2">
    <source>
        <dbReference type="PROSITE-ProRule" id="PRU00335"/>
    </source>
</evidence>
<dbReference type="InterPro" id="IPR041642">
    <property type="entry name" value="KstR_C"/>
</dbReference>
<sequence>MPRIAEARVPAEPSSKLQWEKYRRMLDTATELAEEHEFERVQMHDVAKQAGIAIGTLYRYFPSKTHLFVGVMAREVEDMRSSYRVAADPCRSPQEAVAALSTRALRALMRKPLLASAMVRSINTAHVDTVLDSARVDAAFDDAVLEAARIDTPTERDEQLLRLLNQQWLGVLQSCLNGHVSQKTAEADLQAFCLILLGTLSSAVAWKESHGA</sequence>
<gene>
    <name evidence="4" type="ORF">FO059_05545</name>
</gene>
<dbReference type="Gene3D" id="1.10.357.10">
    <property type="entry name" value="Tetracycline Repressor, domain 2"/>
    <property type="match status" value="1"/>
</dbReference>
<evidence type="ECO:0000313" key="4">
    <source>
        <dbReference type="EMBL" id="QDQ96893.1"/>
    </source>
</evidence>
<reference evidence="4 5" key="1">
    <citation type="submission" date="2019-07" db="EMBL/GenBank/DDBJ databases">
        <title>Tomitella cavernea sp. nov., an actinomycete isolated from soil.</title>
        <authorList>
            <person name="Cheng J."/>
        </authorList>
    </citation>
    <scope>NUCLEOTIDE SEQUENCE [LARGE SCALE GENOMIC DNA]</scope>
    <source>
        <strain evidence="4 5">HY188</strain>
    </source>
</reference>